<organism evidence="1 2">
    <name type="scientific">Providencia rettgeri</name>
    <dbReference type="NCBI Taxonomy" id="587"/>
    <lineage>
        <taxon>Bacteria</taxon>
        <taxon>Pseudomonadati</taxon>
        <taxon>Pseudomonadota</taxon>
        <taxon>Gammaproteobacteria</taxon>
        <taxon>Enterobacterales</taxon>
        <taxon>Morganellaceae</taxon>
        <taxon>Providencia</taxon>
    </lineage>
</organism>
<comment type="caution">
    <text evidence="1">The sequence shown here is derived from an EMBL/GenBank/DDBJ whole genome shotgun (WGS) entry which is preliminary data.</text>
</comment>
<protein>
    <submittedName>
        <fullName evidence="1">Integrase core domain-containing protein</fullName>
    </submittedName>
</protein>
<dbReference type="InterPro" id="IPR012337">
    <property type="entry name" value="RNaseH-like_sf"/>
</dbReference>
<sequence>MLTSYGIRASMGDVGACWDNAVVERFFGSIKHDWVLKIPHRLGNR</sequence>
<dbReference type="SUPFAM" id="SSF53098">
    <property type="entry name" value="Ribonuclease H-like"/>
    <property type="match status" value="1"/>
</dbReference>
<proteinExistence type="predicted"/>
<evidence type="ECO:0000313" key="2">
    <source>
        <dbReference type="Proteomes" id="UP001155882"/>
    </source>
</evidence>
<dbReference type="Gene3D" id="3.30.420.10">
    <property type="entry name" value="Ribonuclease H-like superfamily/Ribonuclease H"/>
    <property type="match status" value="1"/>
</dbReference>
<reference evidence="1" key="1">
    <citation type="submission" date="2021-07" db="EMBL/GenBank/DDBJ databases">
        <authorList>
            <person name="Stanton E."/>
        </authorList>
    </citation>
    <scope>NUCLEOTIDE SEQUENCE</scope>
    <source>
        <strain evidence="1">2021EL-01139</strain>
    </source>
</reference>
<dbReference type="InterPro" id="IPR036397">
    <property type="entry name" value="RNaseH_sf"/>
</dbReference>
<gene>
    <name evidence="1" type="ORF">KYI77_21445</name>
</gene>
<name>A0AAE2ZIP5_PRORE</name>
<dbReference type="GO" id="GO:0003676">
    <property type="term" value="F:nucleic acid binding"/>
    <property type="evidence" value="ECO:0007669"/>
    <property type="project" value="InterPro"/>
</dbReference>
<evidence type="ECO:0000313" key="1">
    <source>
        <dbReference type="EMBL" id="MBW3119000.1"/>
    </source>
</evidence>
<dbReference type="EMBL" id="JAHWLI010000139">
    <property type="protein sequence ID" value="MBW3119000.1"/>
    <property type="molecule type" value="Genomic_DNA"/>
</dbReference>
<dbReference type="Proteomes" id="UP001155882">
    <property type="component" value="Unassembled WGS sequence"/>
</dbReference>
<dbReference type="AlphaFoldDB" id="A0AAE2ZIP5"/>
<accession>A0AAE2ZIP5</accession>